<dbReference type="AlphaFoldDB" id="A0A0K9YY00"/>
<dbReference type="GO" id="GO:0008483">
    <property type="term" value="F:transaminase activity"/>
    <property type="evidence" value="ECO:0007669"/>
    <property type="project" value="InterPro"/>
</dbReference>
<evidence type="ECO:0000256" key="2">
    <source>
        <dbReference type="ARBA" id="ARBA00022898"/>
    </source>
</evidence>
<proteinExistence type="inferred from homology"/>
<dbReference type="STRING" id="54915.ADS79_06480"/>
<reference evidence="6" key="1">
    <citation type="submission" date="2015-07" db="EMBL/GenBank/DDBJ databases">
        <title>Genome sequencing project for genomic taxonomy and phylogenomics of Bacillus-like bacteria.</title>
        <authorList>
            <person name="Liu B."/>
            <person name="Wang J."/>
            <person name="Zhu Y."/>
            <person name="Liu G."/>
            <person name="Chen Q."/>
            <person name="Chen Z."/>
            <person name="Lan J."/>
            <person name="Che J."/>
            <person name="Ge C."/>
            <person name="Shi H."/>
            <person name="Pan Z."/>
            <person name="Liu X."/>
        </authorList>
    </citation>
    <scope>NUCLEOTIDE SEQUENCE [LARGE SCALE GENOMIC DNA]</scope>
    <source>
        <strain evidence="6">DSM 9887</strain>
    </source>
</reference>
<evidence type="ECO:0000256" key="3">
    <source>
        <dbReference type="RuleBase" id="RU003560"/>
    </source>
</evidence>
<dbReference type="RefSeq" id="WP_049737590.1">
    <property type="nucleotide sequence ID" value="NZ_BJON01000013.1"/>
</dbReference>
<comment type="similarity">
    <text evidence="3">Belongs to the class-III pyridoxal-phosphate-dependent aminotransferase family.</text>
</comment>
<evidence type="ECO:0000313" key="6">
    <source>
        <dbReference type="Proteomes" id="UP000036834"/>
    </source>
</evidence>
<dbReference type="EMBL" id="BJON01000013">
    <property type="protein sequence ID" value="GED69593.1"/>
    <property type="molecule type" value="Genomic_DNA"/>
</dbReference>
<dbReference type="Pfam" id="PF00202">
    <property type="entry name" value="Aminotran_3"/>
    <property type="match status" value="1"/>
</dbReference>
<dbReference type="EMBL" id="LGIQ01000005">
    <property type="protein sequence ID" value="KNB73584.1"/>
    <property type="molecule type" value="Genomic_DNA"/>
</dbReference>
<dbReference type="Gene3D" id="3.90.1150.10">
    <property type="entry name" value="Aspartate Aminotransferase, domain 1"/>
    <property type="match status" value="1"/>
</dbReference>
<organism evidence="5 6">
    <name type="scientific">Brevibacillus reuszeri</name>
    <dbReference type="NCBI Taxonomy" id="54915"/>
    <lineage>
        <taxon>Bacteria</taxon>
        <taxon>Bacillati</taxon>
        <taxon>Bacillota</taxon>
        <taxon>Bacilli</taxon>
        <taxon>Bacillales</taxon>
        <taxon>Paenibacillaceae</taxon>
        <taxon>Brevibacillus</taxon>
    </lineage>
</organism>
<dbReference type="Gene3D" id="3.40.640.10">
    <property type="entry name" value="Type I PLP-dependent aspartate aminotransferase-like (Major domain)"/>
    <property type="match status" value="1"/>
</dbReference>
<reference evidence="5" key="2">
    <citation type="submission" date="2015-07" db="EMBL/GenBank/DDBJ databases">
        <title>MeaNS - Measles Nucleotide Surveillance Program.</title>
        <authorList>
            <person name="Tran T."/>
            <person name="Druce J."/>
        </authorList>
    </citation>
    <scope>NUCLEOTIDE SEQUENCE</scope>
    <source>
        <strain evidence="5">DSM 9887</strain>
    </source>
</reference>
<keyword evidence="7" id="KW-1185">Reference proteome</keyword>
<dbReference type="InterPro" id="IPR015421">
    <property type="entry name" value="PyrdxlP-dep_Trfase_major"/>
</dbReference>
<dbReference type="CDD" id="cd00610">
    <property type="entry name" value="OAT_like"/>
    <property type="match status" value="1"/>
</dbReference>
<dbReference type="InterPro" id="IPR005814">
    <property type="entry name" value="Aminotrans_3"/>
</dbReference>
<dbReference type="PANTHER" id="PTHR43713">
    <property type="entry name" value="GLUTAMATE-1-SEMIALDEHYDE 2,1-AMINOMUTASE"/>
    <property type="match status" value="1"/>
</dbReference>
<dbReference type="GO" id="GO:0030170">
    <property type="term" value="F:pyridoxal phosphate binding"/>
    <property type="evidence" value="ECO:0007669"/>
    <property type="project" value="InterPro"/>
</dbReference>
<protein>
    <submittedName>
        <fullName evidence="5">Glutamate-1-semialdehyde 2,1-aminomutase</fullName>
    </submittedName>
</protein>
<dbReference type="PANTHER" id="PTHR43713:SF3">
    <property type="entry name" value="GLUTAMATE-1-SEMIALDEHYDE 2,1-AMINOMUTASE 1, CHLOROPLASTIC-RELATED"/>
    <property type="match status" value="1"/>
</dbReference>
<evidence type="ECO:0000313" key="4">
    <source>
        <dbReference type="EMBL" id="GED69593.1"/>
    </source>
</evidence>
<sequence>MNISSLQHTFQANRPNSAAFFERAKHTISGGVNGNLRYFAPFPIIFEKADSACLIDIDGHRYVDYLLSYGALMLGHAHPEILAAAQRTWSEQGTSSFGATHPLELEMTDELLALYPSFDQVRFTNSGLEATLFALRLASAYTGKTHIAKFEGHYHGAHDHVLQSVNPVADRAGESSSPHAVPDSFGAPDYYRRHSIILPFNDWEACERILTEKAAVTSAVIMEPMLSGYIAADHSFMQNLRELTTQLGIVLIFDEVKTGFRIELGGAQAFYGIEPDLTALGKVVGGGFPIGVVGGKRRFMELSSPLRSDIRSEVVFHSGTFNGNPLSIAAGLATIRYLKQPGAFAEIVQNTNDLRKGIDALAKQYDLPFTTCGEGTIFNVLATEQPVRHYRDLRANHNQLRLALDFLLMENGVYSKPLNRFSLSAAHTKTEINATLDAFEKSFAALKQDPFV</sequence>
<dbReference type="InterPro" id="IPR049704">
    <property type="entry name" value="Aminotrans_3_PPA_site"/>
</dbReference>
<accession>A0A0K9YY00</accession>
<dbReference type="SUPFAM" id="SSF53383">
    <property type="entry name" value="PLP-dependent transferases"/>
    <property type="match status" value="1"/>
</dbReference>
<dbReference type="InterPro" id="IPR015424">
    <property type="entry name" value="PyrdxlP-dep_Trfase"/>
</dbReference>
<evidence type="ECO:0000313" key="7">
    <source>
        <dbReference type="Proteomes" id="UP000319578"/>
    </source>
</evidence>
<dbReference type="OrthoDB" id="9807885at2"/>
<evidence type="ECO:0000256" key="1">
    <source>
        <dbReference type="ARBA" id="ARBA00001933"/>
    </source>
</evidence>
<name>A0A0K9YY00_9BACL</name>
<gene>
    <name evidence="4" type="primary">hemL_1</name>
    <name evidence="5" type="ORF">ADS79_06480</name>
    <name evidence="4" type="ORF">BRE01_32950</name>
</gene>
<dbReference type="InterPro" id="IPR015422">
    <property type="entry name" value="PyrdxlP-dep_Trfase_small"/>
</dbReference>
<evidence type="ECO:0000313" key="5">
    <source>
        <dbReference type="EMBL" id="KNB73584.1"/>
    </source>
</evidence>
<comment type="caution">
    <text evidence="5">The sequence shown here is derived from an EMBL/GenBank/DDBJ whole genome shotgun (WGS) entry which is preliminary data.</text>
</comment>
<keyword evidence="2 3" id="KW-0663">Pyridoxal phosphate</keyword>
<dbReference type="Proteomes" id="UP000036834">
    <property type="component" value="Unassembled WGS sequence"/>
</dbReference>
<comment type="cofactor">
    <cofactor evidence="1">
        <name>pyridoxal 5'-phosphate</name>
        <dbReference type="ChEBI" id="CHEBI:597326"/>
    </cofactor>
</comment>
<dbReference type="Proteomes" id="UP000319578">
    <property type="component" value="Unassembled WGS sequence"/>
</dbReference>
<dbReference type="PROSITE" id="PS00600">
    <property type="entry name" value="AA_TRANSFER_CLASS_3"/>
    <property type="match status" value="1"/>
</dbReference>
<dbReference type="PATRIC" id="fig|54915.3.peg.6716"/>
<reference evidence="4 7" key="3">
    <citation type="submission" date="2019-06" db="EMBL/GenBank/DDBJ databases">
        <title>Whole genome shotgun sequence of Brevibacillus reuszeri NBRC 15719.</title>
        <authorList>
            <person name="Hosoyama A."/>
            <person name="Uohara A."/>
            <person name="Ohji S."/>
            <person name="Ichikawa N."/>
        </authorList>
    </citation>
    <scope>NUCLEOTIDE SEQUENCE [LARGE SCALE GENOMIC DNA]</scope>
    <source>
        <strain evidence="4 7">NBRC 15719</strain>
    </source>
</reference>